<evidence type="ECO:0000256" key="6">
    <source>
        <dbReference type="ARBA" id="ARBA00023125"/>
    </source>
</evidence>
<dbReference type="STRING" id="1802660.A2735_01040"/>
<keyword evidence="2" id="KW-0227">DNA damage</keyword>
<dbReference type="PANTHER" id="PTHR47642">
    <property type="entry name" value="ATP-DEPENDENT DNA HELICASE"/>
    <property type="match status" value="1"/>
</dbReference>
<dbReference type="CDD" id="cd18809">
    <property type="entry name" value="SF1_C_RecD"/>
    <property type="match status" value="1"/>
</dbReference>
<evidence type="ECO:0000256" key="7">
    <source>
        <dbReference type="ARBA" id="ARBA00023204"/>
    </source>
</evidence>
<feature type="domain" description="AAA+ ATPase" evidence="9">
    <location>
        <begin position="12"/>
        <end position="173"/>
    </location>
</feature>
<dbReference type="InterPro" id="IPR003593">
    <property type="entry name" value="AAA+_ATPase"/>
</dbReference>
<keyword evidence="1" id="KW-0547">Nucleotide-binding</keyword>
<evidence type="ECO:0000313" key="10">
    <source>
        <dbReference type="EMBL" id="OGM97710.1"/>
    </source>
</evidence>
<keyword evidence="8" id="KW-0413">Isomerase</keyword>
<dbReference type="Proteomes" id="UP000178520">
    <property type="component" value="Unassembled WGS sequence"/>
</dbReference>
<dbReference type="GO" id="GO:0003678">
    <property type="term" value="F:DNA helicase activity"/>
    <property type="evidence" value="ECO:0007669"/>
    <property type="project" value="InterPro"/>
</dbReference>
<keyword evidence="3" id="KW-0378">Hydrolase</keyword>
<reference evidence="10 11" key="1">
    <citation type="journal article" date="2016" name="Nat. Commun.">
        <title>Thousands of microbial genomes shed light on interconnected biogeochemical processes in an aquifer system.</title>
        <authorList>
            <person name="Anantharaman K."/>
            <person name="Brown C.T."/>
            <person name="Hug L.A."/>
            <person name="Sharon I."/>
            <person name="Castelle C.J."/>
            <person name="Probst A.J."/>
            <person name="Thomas B.C."/>
            <person name="Singh A."/>
            <person name="Wilkins M.J."/>
            <person name="Karaoz U."/>
            <person name="Brodie E.L."/>
            <person name="Williams K.H."/>
            <person name="Hubbard S.S."/>
            <person name="Banfield J.F."/>
        </authorList>
    </citation>
    <scope>NUCLEOTIDE SEQUENCE [LARGE SCALE GENOMIC DNA]</scope>
</reference>
<comment type="caution">
    <text evidence="10">The sequence shown here is derived from an EMBL/GenBank/DDBJ whole genome shotgun (WGS) entry which is preliminary data.</text>
</comment>
<evidence type="ECO:0000259" key="9">
    <source>
        <dbReference type="SMART" id="SM00382"/>
    </source>
</evidence>
<evidence type="ECO:0000256" key="2">
    <source>
        <dbReference type="ARBA" id="ARBA00022763"/>
    </source>
</evidence>
<accession>A0A1F8EAE0</accession>
<keyword evidence="4" id="KW-0347">Helicase</keyword>
<dbReference type="Gene3D" id="3.40.50.300">
    <property type="entry name" value="P-loop containing nucleotide triphosphate hydrolases"/>
    <property type="match status" value="2"/>
</dbReference>
<evidence type="ECO:0000313" key="11">
    <source>
        <dbReference type="Proteomes" id="UP000178520"/>
    </source>
</evidence>
<evidence type="ECO:0000256" key="8">
    <source>
        <dbReference type="ARBA" id="ARBA00023235"/>
    </source>
</evidence>
<dbReference type="AlphaFoldDB" id="A0A1F8EAE0"/>
<evidence type="ECO:0000256" key="3">
    <source>
        <dbReference type="ARBA" id="ARBA00022801"/>
    </source>
</evidence>
<dbReference type="Pfam" id="PF21530">
    <property type="entry name" value="Pif1_2B_dom"/>
    <property type="match status" value="1"/>
</dbReference>
<dbReference type="GO" id="GO:0000723">
    <property type="term" value="P:telomere maintenance"/>
    <property type="evidence" value="ECO:0007669"/>
    <property type="project" value="InterPro"/>
</dbReference>
<dbReference type="InterPro" id="IPR027417">
    <property type="entry name" value="P-loop_NTPase"/>
</dbReference>
<dbReference type="Pfam" id="PF05970">
    <property type="entry name" value="PIF1"/>
    <property type="match status" value="1"/>
</dbReference>
<keyword evidence="7" id="KW-0234">DNA repair</keyword>
<gene>
    <name evidence="10" type="ORF">A2735_01040</name>
</gene>
<dbReference type="GO" id="GO:0006281">
    <property type="term" value="P:DNA repair"/>
    <property type="evidence" value="ECO:0007669"/>
    <property type="project" value="InterPro"/>
</dbReference>
<dbReference type="CDD" id="cd18037">
    <property type="entry name" value="DEXSc_Pif1_like"/>
    <property type="match status" value="1"/>
</dbReference>
<sequence length="456" mass="51323">MTQNEALTILKTGANVFLTGEPGSGKSYTINEYVRYLRAHDIEPAITASTGIAATQIGGMTIHSWIGIGIHTELDKQDIHRIASSKHVGKRIRGTNVLIIDEVSMLPPKTLAMVEAVCREARQNYEPFGGLQIILVGDFFQLPPIIKKKDEGDPDQIVLLDEPEARFAYDSSAWTRAHPITCYLTEQHRQDDKNYLGILSAIRDNTFSMKHVKHLEDRRTTYDKVPNEAPKLFSHNVDVDLVNKDMLSQLPGELMEFPMRSYGPAGLVATLKKGCLSPEFLNLKVGASVMFTKNNPRVGFVNGTLGIVEDFREDDNYPMVRTRRGQLITVEPMDWGIEEAGMSKATITQMPLRLAWAITVHKSQGMSLDEAVMDLSEVFEYGQGYVALSRVRRLSGVHLIGWNQRAFQVHPEVIFKEKEFQISSSLAEKEFKELSPKIITQRHEFFIKMCTEGLAK</sequence>
<evidence type="ECO:0000256" key="4">
    <source>
        <dbReference type="ARBA" id="ARBA00022806"/>
    </source>
</evidence>
<protein>
    <recommendedName>
        <fullName evidence="9">AAA+ ATPase domain-containing protein</fullName>
    </recommendedName>
</protein>
<dbReference type="InterPro" id="IPR051055">
    <property type="entry name" value="PIF1_helicase"/>
</dbReference>
<evidence type="ECO:0000256" key="1">
    <source>
        <dbReference type="ARBA" id="ARBA00022741"/>
    </source>
</evidence>
<dbReference type="SUPFAM" id="SSF52540">
    <property type="entry name" value="P-loop containing nucleoside triphosphate hydrolases"/>
    <property type="match status" value="2"/>
</dbReference>
<proteinExistence type="predicted"/>
<organism evidence="10 11">
    <name type="scientific">Candidatus Yanofskybacteria bacterium RIFCSPHIGHO2_01_FULL_41_21</name>
    <dbReference type="NCBI Taxonomy" id="1802660"/>
    <lineage>
        <taxon>Bacteria</taxon>
        <taxon>Candidatus Yanofskyibacteriota</taxon>
    </lineage>
</organism>
<dbReference type="PANTHER" id="PTHR47642:SF5">
    <property type="entry name" value="ATP-DEPENDENT DNA HELICASE"/>
    <property type="match status" value="1"/>
</dbReference>
<keyword evidence="5" id="KW-0067">ATP-binding</keyword>
<dbReference type="SMART" id="SM00382">
    <property type="entry name" value="AAA"/>
    <property type="match status" value="1"/>
</dbReference>
<dbReference type="InterPro" id="IPR010285">
    <property type="entry name" value="DNA_helicase_pif1-like_DEAD"/>
</dbReference>
<name>A0A1F8EAE0_9BACT</name>
<dbReference type="InterPro" id="IPR049163">
    <property type="entry name" value="Pif1-like_2B_dom"/>
</dbReference>
<keyword evidence="6" id="KW-0238">DNA-binding</keyword>
<evidence type="ECO:0000256" key="5">
    <source>
        <dbReference type="ARBA" id="ARBA00022840"/>
    </source>
</evidence>
<dbReference type="EMBL" id="MGJA01000009">
    <property type="protein sequence ID" value="OGM97710.1"/>
    <property type="molecule type" value="Genomic_DNA"/>
</dbReference>